<dbReference type="Gene3D" id="2.60.40.2700">
    <property type="match status" value="1"/>
</dbReference>
<dbReference type="Proteomes" id="UP000323632">
    <property type="component" value="Unassembled WGS sequence"/>
</dbReference>
<protein>
    <submittedName>
        <fullName evidence="3">T9SS type A sorting domain-containing protein</fullName>
    </submittedName>
</protein>
<feature type="domain" description="Fibronectin type-III" evidence="2">
    <location>
        <begin position="834"/>
        <end position="929"/>
    </location>
</feature>
<dbReference type="InterPro" id="IPR013783">
    <property type="entry name" value="Ig-like_fold"/>
</dbReference>
<reference evidence="3 4" key="1">
    <citation type="submission" date="2019-09" db="EMBL/GenBank/DDBJ databases">
        <title>Genome sequence and assembly of Taibaiella sp.</title>
        <authorList>
            <person name="Chhetri G."/>
        </authorList>
    </citation>
    <scope>NUCLEOTIDE SEQUENCE [LARGE SCALE GENOMIC DNA]</scope>
    <source>
        <strain evidence="3 4">KVB11</strain>
    </source>
</reference>
<feature type="chain" id="PRO_5024367722" evidence="1">
    <location>
        <begin position="35"/>
        <end position="2201"/>
    </location>
</feature>
<dbReference type="Pfam" id="PF20009">
    <property type="entry name" value="GEVED"/>
    <property type="match status" value="3"/>
</dbReference>
<evidence type="ECO:0000313" key="3">
    <source>
        <dbReference type="EMBL" id="KAA5534536.1"/>
    </source>
</evidence>
<dbReference type="InterPro" id="IPR026444">
    <property type="entry name" value="Secre_tail"/>
</dbReference>
<dbReference type="NCBIfam" id="TIGR04183">
    <property type="entry name" value="Por_Secre_tail"/>
    <property type="match status" value="1"/>
</dbReference>
<dbReference type="SMART" id="SM00060">
    <property type="entry name" value="FN3"/>
    <property type="match status" value="3"/>
</dbReference>
<name>A0A5M6CHR8_9BACT</name>
<evidence type="ECO:0000313" key="4">
    <source>
        <dbReference type="Proteomes" id="UP000323632"/>
    </source>
</evidence>
<dbReference type="InterPro" id="IPR003961">
    <property type="entry name" value="FN3_dom"/>
</dbReference>
<evidence type="ECO:0000256" key="1">
    <source>
        <dbReference type="SAM" id="SignalP"/>
    </source>
</evidence>
<organism evidence="3 4">
    <name type="scientific">Taibaiella lutea</name>
    <dbReference type="NCBI Taxonomy" id="2608001"/>
    <lineage>
        <taxon>Bacteria</taxon>
        <taxon>Pseudomonadati</taxon>
        <taxon>Bacteroidota</taxon>
        <taxon>Chitinophagia</taxon>
        <taxon>Chitinophagales</taxon>
        <taxon>Chitinophagaceae</taxon>
        <taxon>Taibaiella</taxon>
    </lineage>
</organism>
<evidence type="ECO:0000259" key="2">
    <source>
        <dbReference type="PROSITE" id="PS50853"/>
    </source>
</evidence>
<feature type="signal peptide" evidence="1">
    <location>
        <begin position="1"/>
        <end position="34"/>
    </location>
</feature>
<dbReference type="SUPFAM" id="SSF49265">
    <property type="entry name" value="Fibronectin type III"/>
    <property type="match status" value="2"/>
</dbReference>
<dbReference type="Gene3D" id="2.60.40.10">
    <property type="entry name" value="Immunoglobulins"/>
    <property type="match status" value="2"/>
</dbReference>
<dbReference type="EMBL" id="VWSH01000002">
    <property type="protein sequence ID" value="KAA5534536.1"/>
    <property type="molecule type" value="Genomic_DNA"/>
</dbReference>
<comment type="caution">
    <text evidence="3">The sequence shown here is derived from an EMBL/GenBank/DDBJ whole genome shotgun (WGS) entry which is preliminary data.</text>
</comment>
<proteinExistence type="predicted"/>
<keyword evidence="1" id="KW-0732">Signal</keyword>
<dbReference type="InterPro" id="IPR045474">
    <property type="entry name" value="GEVED"/>
</dbReference>
<dbReference type="PROSITE" id="PS50853">
    <property type="entry name" value="FN3"/>
    <property type="match status" value="2"/>
</dbReference>
<keyword evidence="4" id="KW-1185">Reference proteome</keyword>
<gene>
    <name evidence="3" type="ORF">F0919_07905</name>
</gene>
<dbReference type="Pfam" id="PF18962">
    <property type="entry name" value="Por_Secre_tail"/>
    <property type="match status" value="1"/>
</dbReference>
<dbReference type="RefSeq" id="WP_150032216.1">
    <property type="nucleotide sequence ID" value="NZ_VWSH01000002.1"/>
</dbReference>
<accession>A0A5M6CHR8</accession>
<feature type="domain" description="Fibronectin type-III" evidence="2">
    <location>
        <begin position="532"/>
        <end position="629"/>
    </location>
</feature>
<dbReference type="CDD" id="cd00063">
    <property type="entry name" value="FN3"/>
    <property type="match status" value="1"/>
</dbReference>
<sequence>MKNYYQKQKNYWRKLIPLIALPVATIFSALSAKAQTYCNPTYPSGCGSWGVYGTNSVIIGSFMASPASCSNGSVSTTVSLNAGVSTSVSIITHGWMSIGIAADFNNDGDFLDAGELLALPDYAASDPHTYPFTITVPPDIITGNYRLRIWSRSANGGGAGNGEVPCGAFGYGNYLDYTLAVTNTATCLPPSSAITIVPASVTAALSWTAATTSPQSYDWKIVANGGNPITDPGVTSGNVTGTTASASGLTSSTTYQLYVRSKCTSATDTSAWTLGTTFNTLCAGTPTGGTAATTVTPVCPTTSFTLSLTGNTTGPGISYQWQSSPAGAGTFTNISGATTSSYTGTQSSAKDYRCYLVCAGSGLSDTSALINVGQSPATSCYCVPTVTSSTSYYITSFSTTNGATNITNNGTAASGAYINYSATMSASAIQGNVVNFSLTGSSASETRGIYIDWNQDGDFDDAGENVYSSASTSSATVTGSFTVPFSAVTGNTRMRVRTSYYSYVMAPCGAIYYGETEDYAFNVIGVSGVCVFPVNFSVTGLSNTTATAHFSPPPAGNTPTNYIYELRTDGTAAGSGLTGLFSGGTSTDTTLYFTSLSQGTSYTLYARTFCSAGDTSSWVSYSFATTYDTLTSVSFAGFNADVIANGIGAASTSTTNDVDGASWALVANSFKAISTNAAPANSVPNNRIVKNGLRKYILNFYDNNNSIRMPNGSSGTARFLASKRANKVNIMGVSGSGASTTTTTIYFHDGTTQVATIGFPDWYGSGNNVASAVGRVNRTNNSLETGPYLHDTAISIQTAKRLIPIDSIKFSNAGQTMNVLAIGIVPNTNQPCPLPAAVGDTSNVTASAATISWTGNGTNTNYQVSYGALGTYADNGTIVSINGNTGANTYTINSGLSAATKYQAFIRTDCGSGSYSDWVGPINFLTLANNCSGTPATAALTATATSVCPNVAYTLNVSGISSNNGILLKWQSSPAGQNTWTTLSTVTPTIGVSNYSYGVATQTAGQDYRCIVNCTLTGDSSVSNVYTVSQNPPTQCYCTNTYTNTTSGYITNFTTTGGITNISNSSTNVPGGYNDFTAMQVSAVANTSFSFSATAFSTDHMGIFVDWNQDGDLSDPGEFVYTQNTTYASSFSGTIAIPSNAVPGPTRMRVRLAWSGNVTDPCAVMTYSETEDYTVNVIAQTACAGAPAPGNTISSASSLCVSGTTNLSLTNNYITYSGITYQWQSSTNGTTWDNMNAATGITTTSPTITQTTSFRCRLICSAGPDTAYSTPAQVVVNALPTVAISPAQGAFCTSGSATLTASGANTYAWTPTASLSAATGTSVVATPTAITTYTVTGTDVNGCINTGTATVGPIAAFTPTAVAANTCGANIPVTINVTPIATTDGTMEYSLTDTVGTIIGNWQAGTSFTVTPTVGGGYKYYVFARSTNCTSSVSDTGTVTFYAGFVANVTTTNASCANGDGSFVVGNVQGPGSGNSAAVWYSNDFSSSTLNTTYAELKGGASITGNRLLLTPNTTSQNGGFVIKNPTSINGHLDSVKFILTVPTSGADGLSWSFGDNLVYSTTAGLEQGIGDKLIISFDAYGTSGTSIAGIYLTYGQNNATLGGISTTTSSTMLGYSNNTSWRAASNKQVVVSISASNKLTLTVGGTVIFNAVQLPAAYTNADKSSWTQIIAARTGGVAEEHTIDNLGIYYNGLSYTYGSSPANSGTVPSTWQPSPVFSGLSGGDSLDIWVANPASPATCNKFLGTYGITSPVMASMLDSADPLCVGSEDGYVLLKVNAAGTYNVSYKKNGGATITQNALVSSNDGTNEYVAVILGQGAYTNFKVVNTVGSCVSNTIAGTTTLTAPAATAVPVSSTTSGAMNQPGAGTQYYTDASCDLIAAVTSANNLGTVTANVTVGTPAATPGGEPFVGRYVDVVPSQNANLPATLKLYFTTADFTAYNNAASVGTTSYPAILPDNSNLRIRAFHGLPSSGTTGPNGTYDATNSDILLPTSVVWNTNGFWEVTVYSPNGFSGFFANTTIGSPLNITIGKIAAHNEGAVNIVNWDTKTESANDRFIIERSSDARTFTAIGTMEGKGNAPSDYSFTDTKPFNSINYYRLILMNADGSRQYSNVVSAEVKNGNTFRLNVFPNPASTEVSVSVSDVIGKGQVELTDITGRVLVSQSISNSTTISLSLNGLADGIYLVKYHDDANVQTVKINKK</sequence>
<dbReference type="InterPro" id="IPR036116">
    <property type="entry name" value="FN3_sf"/>
</dbReference>